<dbReference type="InterPro" id="IPR020904">
    <property type="entry name" value="Sc_DH/Rdtase_CS"/>
</dbReference>
<dbReference type="EMBL" id="QRDY01000018">
    <property type="protein sequence ID" value="RED55282.1"/>
    <property type="molecule type" value="Genomic_DNA"/>
</dbReference>
<dbReference type="InterPro" id="IPR002347">
    <property type="entry name" value="SDR_fam"/>
</dbReference>
<dbReference type="NCBIfam" id="NF005559">
    <property type="entry name" value="PRK07231.1"/>
    <property type="match status" value="1"/>
</dbReference>
<dbReference type="OrthoDB" id="9803333at2"/>
<reference evidence="3 4" key="1">
    <citation type="submission" date="2018-07" db="EMBL/GenBank/DDBJ databases">
        <title>Genomic Encyclopedia of Type Strains, Phase III (KMG-III): the genomes of soil and plant-associated and newly described type strains.</title>
        <authorList>
            <person name="Whitman W."/>
        </authorList>
    </citation>
    <scope>NUCLEOTIDE SEQUENCE [LARGE SCALE GENOMIC DNA]</scope>
    <source>
        <strain evidence="3 4">CECT 8236</strain>
    </source>
</reference>
<dbReference type="GO" id="GO:0008206">
    <property type="term" value="P:bile acid metabolic process"/>
    <property type="evidence" value="ECO:0007669"/>
    <property type="project" value="UniProtKB-ARBA"/>
</dbReference>
<dbReference type="InterPro" id="IPR036291">
    <property type="entry name" value="NAD(P)-bd_dom_sf"/>
</dbReference>
<evidence type="ECO:0000256" key="2">
    <source>
        <dbReference type="ARBA" id="ARBA00023002"/>
    </source>
</evidence>
<dbReference type="RefSeq" id="WP_115994857.1">
    <property type="nucleotide sequence ID" value="NZ_QRDY01000018.1"/>
</dbReference>
<name>A0A3D9I0H9_9BACL</name>
<accession>A0A3D9I0H9</accession>
<dbReference type="CDD" id="cd05233">
    <property type="entry name" value="SDR_c"/>
    <property type="match status" value="1"/>
</dbReference>
<dbReference type="Pfam" id="PF13561">
    <property type="entry name" value="adh_short_C2"/>
    <property type="match status" value="1"/>
</dbReference>
<comment type="similarity">
    <text evidence="1">Belongs to the short-chain dehydrogenases/reductases (SDR) family.</text>
</comment>
<dbReference type="Proteomes" id="UP000256869">
    <property type="component" value="Unassembled WGS sequence"/>
</dbReference>
<organism evidence="3 4">
    <name type="scientific">Cohnella lupini</name>
    <dbReference type="NCBI Taxonomy" id="1294267"/>
    <lineage>
        <taxon>Bacteria</taxon>
        <taxon>Bacillati</taxon>
        <taxon>Bacillota</taxon>
        <taxon>Bacilli</taxon>
        <taxon>Bacillales</taxon>
        <taxon>Paenibacillaceae</taxon>
        <taxon>Cohnella</taxon>
    </lineage>
</organism>
<keyword evidence="2" id="KW-0560">Oxidoreductase</keyword>
<dbReference type="PROSITE" id="PS00061">
    <property type="entry name" value="ADH_SHORT"/>
    <property type="match status" value="1"/>
</dbReference>
<dbReference type="GO" id="GO:0016491">
    <property type="term" value="F:oxidoreductase activity"/>
    <property type="evidence" value="ECO:0007669"/>
    <property type="project" value="UniProtKB-KW"/>
</dbReference>
<dbReference type="PANTHER" id="PTHR24321">
    <property type="entry name" value="DEHYDROGENASES, SHORT CHAIN"/>
    <property type="match status" value="1"/>
</dbReference>
<dbReference type="AlphaFoldDB" id="A0A3D9I0H9"/>
<dbReference type="FunFam" id="3.40.50.720:FF:000084">
    <property type="entry name" value="Short-chain dehydrogenase reductase"/>
    <property type="match status" value="1"/>
</dbReference>
<evidence type="ECO:0008006" key="5">
    <source>
        <dbReference type="Google" id="ProtNLM"/>
    </source>
</evidence>
<dbReference type="PRINTS" id="PR00081">
    <property type="entry name" value="GDHRDH"/>
</dbReference>
<dbReference type="Gene3D" id="3.40.50.720">
    <property type="entry name" value="NAD(P)-binding Rossmann-like Domain"/>
    <property type="match status" value="1"/>
</dbReference>
<sequence>MNEARLNGRIALITGAGAGIGRVLAQSYAREGAFVVAVDRNAEELRRTEELIKAEGFQVGALVMDISKPEEIEQLFQSLKQRQGRLDVLVNNAGFGVRKSPYDLELSEWDSVLNTNLRGTFLCSREAAKLMRDNGGGSIVNISSTRALMSEANSEAYAASKGGILSLTHAMAVSLGPDKITVNAICPGWIETGDYDKLRTEDHAQHPSGRVGTPMDIARACLYLTDPRNDFITGTQMIIDGGMTRRMIYEE</sequence>
<gene>
    <name evidence="3" type="ORF">DFP95_11817</name>
</gene>
<comment type="caution">
    <text evidence="3">The sequence shown here is derived from an EMBL/GenBank/DDBJ whole genome shotgun (WGS) entry which is preliminary data.</text>
</comment>
<dbReference type="SUPFAM" id="SSF51735">
    <property type="entry name" value="NAD(P)-binding Rossmann-fold domains"/>
    <property type="match status" value="1"/>
</dbReference>
<evidence type="ECO:0000313" key="3">
    <source>
        <dbReference type="EMBL" id="RED55282.1"/>
    </source>
</evidence>
<protein>
    <recommendedName>
        <fullName evidence="5">NAD(P)-dependent dehydrogenase (Short-subunit alcohol dehydrogenase family)</fullName>
    </recommendedName>
</protein>
<proteinExistence type="inferred from homology"/>
<dbReference type="PANTHER" id="PTHR24321:SF8">
    <property type="entry name" value="ESTRADIOL 17-BETA-DEHYDROGENASE 8-RELATED"/>
    <property type="match status" value="1"/>
</dbReference>
<evidence type="ECO:0000313" key="4">
    <source>
        <dbReference type="Proteomes" id="UP000256869"/>
    </source>
</evidence>
<dbReference type="PRINTS" id="PR00080">
    <property type="entry name" value="SDRFAMILY"/>
</dbReference>
<keyword evidence="4" id="KW-1185">Reference proteome</keyword>
<evidence type="ECO:0000256" key="1">
    <source>
        <dbReference type="ARBA" id="ARBA00006484"/>
    </source>
</evidence>